<dbReference type="PANTHER" id="PTHR35007:SF3">
    <property type="entry name" value="POSSIBLE CONSERVED ALANINE RICH MEMBRANE PROTEIN"/>
    <property type="match status" value="1"/>
</dbReference>
<comment type="subcellular location">
    <subcellularLocation>
        <location evidence="1">Cell membrane</location>
        <topology evidence="1">Multi-pass membrane protein</topology>
    </subcellularLocation>
</comment>
<evidence type="ECO:0000256" key="6">
    <source>
        <dbReference type="SAM" id="Phobius"/>
    </source>
</evidence>
<reference evidence="8 9" key="1">
    <citation type="submission" date="2016-10" db="EMBL/GenBank/DDBJ databases">
        <authorList>
            <person name="de Groot N.N."/>
        </authorList>
    </citation>
    <scope>NUCLEOTIDE SEQUENCE [LARGE SCALE GENOMIC DNA]</scope>
    <source>
        <strain evidence="8 9">MON 2.2</strain>
    </source>
</reference>
<dbReference type="AlphaFoldDB" id="A0A1G6UT25"/>
<dbReference type="Proteomes" id="UP000198546">
    <property type="component" value="Chromosome i"/>
</dbReference>
<dbReference type="Pfam" id="PF00482">
    <property type="entry name" value="T2SSF"/>
    <property type="match status" value="1"/>
</dbReference>
<feature type="transmembrane region" description="Helical" evidence="6">
    <location>
        <begin position="62"/>
        <end position="86"/>
    </location>
</feature>
<dbReference type="GO" id="GO:0005886">
    <property type="term" value="C:plasma membrane"/>
    <property type="evidence" value="ECO:0007669"/>
    <property type="project" value="UniProtKB-SubCell"/>
</dbReference>
<evidence type="ECO:0000259" key="7">
    <source>
        <dbReference type="Pfam" id="PF00482"/>
    </source>
</evidence>
<feature type="domain" description="Type II secretion system protein GspF" evidence="7">
    <location>
        <begin position="114"/>
        <end position="241"/>
    </location>
</feature>
<gene>
    <name evidence="8" type="ORF">SAMN04489747_0949</name>
</gene>
<dbReference type="PANTHER" id="PTHR35007">
    <property type="entry name" value="INTEGRAL MEMBRANE PROTEIN-RELATED"/>
    <property type="match status" value="1"/>
</dbReference>
<dbReference type="EMBL" id="LT629688">
    <property type="protein sequence ID" value="SDD43866.1"/>
    <property type="molecule type" value="Genomic_DNA"/>
</dbReference>
<dbReference type="OrthoDB" id="3828740at2"/>
<evidence type="ECO:0000313" key="9">
    <source>
        <dbReference type="Proteomes" id="UP000198546"/>
    </source>
</evidence>
<keyword evidence="9" id="KW-1185">Reference proteome</keyword>
<feature type="transmembrane region" description="Helical" evidence="6">
    <location>
        <begin position="229"/>
        <end position="248"/>
    </location>
</feature>
<dbReference type="InterPro" id="IPR018076">
    <property type="entry name" value="T2SS_GspF_dom"/>
</dbReference>
<name>A0A1G6UT25_9ACTN</name>
<dbReference type="RefSeq" id="WP_090591129.1">
    <property type="nucleotide sequence ID" value="NZ_LT629688.1"/>
</dbReference>
<evidence type="ECO:0000256" key="5">
    <source>
        <dbReference type="ARBA" id="ARBA00023136"/>
    </source>
</evidence>
<organism evidence="8 9">
    <name type="scientific">Auraticoccus monumenti</name>
    <dbReference type="NCBI Taxonomy" id="675864"/>
    <lineage>
        <taxon>Bacteria</taxon>
        <taxon>Bacillati</taxon>
        <taxon>Actinomycetota</taxon>
        <taxon>Actinomycetes</taxon>
        <taxon>Propionibacteriales</taxon>
        <taxon>Propionibacteriaceae</taxon>
        <taxon>Auraticoccus</taxon>
    </lineage>
</organism>
<evidence type="ECO:0000313" key="8">
    <source>
        <dbReference type="EMBL" id="SDD43866.1"/>
    </source>
</evidence>
<evidence type="ECO:0000256" key="3">
    <source>
        <dbReference type="ARBA" id="ARBA00022692"/>
    </source>
</evidence>
<feature type="transmembrane region" description="Helical" evidence="6">
    <location>
        <begin position="254"/>
        <end position="274"/>
    </location>
</feature>
<accession>A0A1G6UT25</accession>
<keyword evidence="5 6" id="KW-0472">Membrane</keyword>
<protein>
    <submittedName>
        <fullName evidence="8">Flp pilus assembly protein TadB</fullName>
    </submittedName>
</protein>
<keyword evidence="2" id="KW-1003">Cell membrane</keyword>
<dbReference type="STRING" id="675864.SAMN04489747_0949"/>
<evidence type="ECO:0000256" key="2">
    <source>
        <dbReference type="ARBA" id="ARBA00022475"/>
    </source>
</evidence>
<keyword evidence="3 6" id="KW-0812">Transmembrane</keyword>
<evidence type="ECO:0000256" key="1">
    <source>
        <dbReference type="ARBA" id="ARBA00004651"/>
    </source>
</evidence>
<proteinExistence type="predicted"/>
<keyword evidence="4 6" id="KW-1133">Transmembrane helix</keyword>
<evidence type="ECO:0000256" key="4">
    <source>
        <dbReference type="ARBA" id="ARBA00022989"/>
    </source>
</evidence>
<sequence length="293" mass="31723">MTTVAVAACGALMVAGVLLLVAGLRRRPPGPASLRERRSLRERWARATRRPPGGAGRRRDRLLLLGAGLGVLAFAVTGIPLTLLLVPVAVVGLPWLLADPVNGELELLRALDRWVRAMTATLQTGQSVADALRSSVRQAPDLLVEDLRLVAARLNDRWTVREALLAMADSLDSPDADAVLAAMVLAAERGGTGVATTLRELSESTQDRLRSMREVEVERAKPRIVVRQVTVITVTVLAVALVVVRDFFAPYATPLGQALLAGLLAAYAGSLVWMRRLTTPRPRDRILRPEVQR</sequence>